<organism evidence="1">
    <name type="scientific">bioreactor metagenome</name>
    <dbReference type="NCBI Taxonomy" id="1076179"/>
    <lineage>
        <taxon>unclassified sequences</taxon>
        <taxon>metagenomes</taxon>
        <taxon>ecological metagenomes</taxon>
    </lineage>
</organism>
<dbReference type="AlphaFoldDB" id="A0A645G007"/>
<dbReference type="EMBL" id="VSSQ01067822">
    <property type="protein sequence ID" value="MPN20141.1"/>
    <property type="molecule type" value="Genomic_DNA"/>
</dbReference>
<gene>
    <name evidence="1" type="ORF">SDC9_167518</name>
</gene>
<reference evidence="1" key="1">
    <citation type="submission" date="2019-08" db="EMBL/GenBank/DDBJ databases">
        <authorList>
            <person name="Kucharzyk K."/>
            <person name="Murdoch R.W."/>
            <person name="Higgins S."/>
            <person name="Loffler F."/>
        </authorList>
    </citation>
    <scope>NUCLEOTIDE SEQUENCE</scope>
</reference>
<evidence type="ECO:0000313" key="1">
    <source>
        <dbReference type="EMBL" id="MPN20141.1"/>
    </source>
</evidence>
<comment type="caution">
    <text evidence="1">The sequence shown here is derived from an EMBL/GenBank/DDBJ whole genome shotgun (WGS) entry which is preliminary data.</text>
</comment>
<name>A0A645G007_9ZZZZ</name>
<accession>A0A645G007</accession>
<proteinExistence type="predicted"/>
<protein>
    <submittedName>
        <fullName evidence="1">Uncharacterized protein</fullName>
    </submittedName>
</protein>
<sequence length="238" mass="24850">MVPGVGVQISAIAHQRAVTAALALDGVVAFEFVFEARNGRAVDRAQVTVVGNVVDDFLWVLIELAQVVPLAVHIGLVVPVAEVRQQELGLAAFGVEPDPDGAVLLDHLPALDRSSSRDGTVVIGDVVALAIRAEAPAMIGAANAVAFHIAAASVDHHIAGGVGRCQMGLHMGAVSVQQHDLAAFAATVQREILAEEAHSHRLVGVERPGLGNHEPATRVGEFTEAVVLRGCHCRGLRI</sequence>